<accession>A0A382UHQ4</accession>
<dbReference type="InterPro" id="IPR023753">
    <property type="entry name" value="FAD/NAD-binding_dom"/>
</dbReference>
<evidence type="ECO:0000259" key="1">
    <source>
        <dbReference type="Pfam" id="PF07992"/>
    </source>
</evidence>
<feature type="non-terminal residue" evidence="2">
    <location>
        <position position="49"/>
    </location>
</feature>
<sequence>MKRKIAVIGSGPGGSITASALAEAGNEVILVENGDYLKLNSCSPFSIEE</sequence>
<evidence type="ECO:0000313" key="2">
    <source>
        <dbReference type="EMBL" id="SVD33597.1"/>
    </source>
</evidence>
<dbReference type="SUPFAM" id="SSF51905">
    <property type="entry name" value="FAD/NAD(P)-binding domain"/>
    <property type="match status" value="1"/>
</dbReference>
<dbReference type="Pfam" id="PF07992">
    <property type="entry name" value="Pyr_redox_2"/>
    <property type="match status" value="1"/>
</dbReference>
<reference evidence="2" key="1">
    <citation type="submission" date="2018-05" db="EMBL/GenBank/DDBJ databases">
        <authorList>
            <person name="Lanie J.A."/>
            <person name="Ng W.-L."/>
            <person name="Kazmierczak K.M."/>
            <person name="Andrzejewski T.M."/>
            <person name="Davidsen T.M."/>
            <person name="Wayne K.J."/>
            <person name="Tettelin H."/>
            <person name="Glass J.I."/>
            <person name="Rusch D."/>
            <person name="Podicherti R."/>
            <person name="Tsui H.-C.T."/>
            <person name="Winkler M.E."/>
        </authorList>
    </citation>
    <scope>NUCLEOTIDE SEQUENCE</scope>
</reference>
<protein>
    <recommendedName>
        <fullName evidence="1">FAD/NAD(P)-binding domain-containing protein</fullName>
    </recommendedName>
</protein>
<dbReference type="Gene3D" id="3.50.50.60">
    <property type="entry name" value="FAD/NAD(P)-binding domain"/>
    <property type="match status" value="1"/>
</dbReference>
<dbReference type="InterPro" id="IPR036188">
    <property type="entry name" value="FAD/NAD-bd_sf"/>
</dbReference>
<feature type="domain" description="FAD/NAD(P)-binding" evidence="1">
    <location>
        <begin position="4"/>
        <end position="44"/>
    </location>
</feature>
<gene>
    <name evidence="2" type="ORF">METZ01_LOCUS386451</name>
</gene>
<dbReference type="EMBL" id="UINC01144220">
    <property type="protein sequence ID" value="SVD33597.1"/>
    <property type="molecule type" value="Genomic_DNA"/>
</dbReference>
<dbReference type="AlphaFoldDB" id="A0A382UHQ4"/>
<dbReference type="GO" id="GO:0016491">
    <property type="term" value="F:oxidoreductase activity"/>
    <property type="evidence" value="ECO:0007669"/>
    <property type="project" value="InterPro"/>
</dbReference>
<organism evidence="2">
    <name type="scientific">marine metagenome</name>
    <dbReference type="NCBI Taxonomy" id="408172"/>
    <lineage>
        <taxon>unclassified sequences</taxon>
        <taxon>metagenomes</taxon>
        <taxon>ecological metagenomes</taxon>
    </lineage>
</organism>
<proteinExistence type="predicted"/>
<name>A0A382UHQ4_9ZZZZ</name>